<organism evidence="1 2">
    <name type="scientific">Gordonia hongkongensis</name>
    <dbReference type="NCBI Taxonomy" id="1701090"/>
    <lineage>
        <taxon>Bacteria</taxon>
        <taxon>Bacillati</taxon>
        <taxon>Actinomycetota</taxon>
        <taxon>Actinomycetes</taxon>
        <taxon>Mycobacteriales</taxon>
        <taxon>Gordoniaceae</taxon>
        <taxon>Gordonia</taxon>
    </lineage>
</organism>
<evidence type="ECO:0000313" key="2">
    <source>
        <dbReference type="Proteomes" id="UP001213504"/>
    </source>
</evidence>
<proteinExistence type="predicted"/>
<gene>
    <name evidence="1" type="ORF">P9A14_02570</name>
</gene>
<protein>
    <submittedName>
        <fullName evidence="1">Uncharacterized protein</fullName>
    </submittedName>
</protein>
<dbReference type="RefSeq" id="WP_165630669.1">
    <property type="nucleotide sequence ID" value="NZ_CP121270.1"/>
</dbReference>
<dbReference type="Gene3D" id="1.10.10.10">
    <property type="entry name" value="Winged helix-like DNA-binding domain superfamily/Winged helix DNA-binding domain"/>
    <property type="match status" value="1"/>
</dbReference>
<name>A0AAX3T8H4_9ACTN</name>
<dbReference type="AlphaFoldDB" id="A0AAX3T8H4"/>
<accession>A0AAX3T8H4</accession>
<sequence length="114" mass="13207">MTRSDGLARRQDAIRRELVADPCRPTTAIAKKVHSAPATVRAVRRELERAGTIPHRRSYRGCPRWRDFVEDYEFMREQGITNADIATRLGVQPASLERRARRHGCWQPDRERVA</sequence>
<reference evidence="1" key="1">
    <citation type="submission" date="2023-04" db="EMBL/GenBank/DDBJ databases">
        <title>Complete genome sequence of a phthalic acid esters degrading bacterial strain.</title>
        <authorList>
            <person name="Weng L."/>
            <person name="Jia Y."/>
            <person name="Ren L."/>
        </authorList>
    </citation>
    <scope>NUCLEOTIDE SEQUENCE</scope>
    <source>
        <strain evidence="1">RL-LY01</strain>
    </source>
</reference>
<dbReference type="EMBL" id="CP121270">
    <property type="protein sequence ID" value="WFP25428.1"/>
    <property type="molecule type" value="Genomic_DNA"/>
</dbReference>
<dbReference type="Proteomes" id="UP001213504">
    <property type="component" value="Chromosome"/>
</dbReference>
<dbReference type="InterPro" id="IPR036388">
    <property type="entry name" value="WH-like_DNA-bd_sf"/>
</dbReference>
<evidence type="ECO:0000313" key="1">
    <source>
        <dbReference type="EMBL" id="WFP25428.1"/>
    </source>
</evidence>